<protein>
    <submittedName>
        <fullName evidence="2">Helix-turn-helix family protein</fullName>
    </submittedName>
</protein>
<dbReference type="PANTHER" id="PTHR37301">
    <property type="entry name" value="DNA-BINDING PROTEIN-RELATED"/>
    <property type="match status" value="1"/>
</dbReference>
<accession>A0ABN4MFD7</accession>
<proteinExistence type="predicted"/>
<evidence type="ECO:0000313" key="3">
    <source>
        <dbReference type="Proteomes" id="UP000074914"/>
    </source>
</evidence>
<evidence type="ECO:0000313" key="2">
    <source>
        <dbReference type="EMBL" id="AMP16295.1"/>
    </source>
</evidence>
<name>A0ABN4MFD7_9BURK</name>
<sequence>MSIVITLDVMLAKRKAKSKDLAAAIGITEQNLSLLKQGKVKGVRLETLEAICRYLDCQPGDLLSYEADGKLPQAGGD</sequence>
<dbReference type="InterPro" id="IPR010982">
    <property type="entry name" value="Lambda_DNA-bd_dom_sf"/>
</dbReference>
<dbReference type="RefSeq" id="WP_062118090.1">
    <property type="nucleotide sequence ID" value="NZ_CP013236.1"/>
</dbReference>
<feature type="domain" description="HTH cro/C1-type" evidence="1">
    <location>
        <begin position="19"/>
        <end position="62"/>
    </location>
</feature>
<dbReference type="PANTHER" id="PTHR37301:SF1">
    <property type="entry name" value="DNA-BINDING PROTEIN"/>
    <property type="match status" value="1"/>
</dbReference>
<dbReference type="SUPFAM" id="SSF47413">
    <property type="entry name" value="lambda repressor-like DNA-binding domains"/>
    <property type="match status" value="1"/>
</dbReference>
<dbReference type="Gene3D" id="1.10.260.40">
    <property type="entry name" value="lambda repressor-like DNA-binding domains"/>
    <property type="match status" value="1"/>
</dbReference>
<organism evidence="2 3">
    <name type="scientific">Collimonas pratensis</name>
    <dbReference type="NCBI Taxonomy" id="279113"/>
    <lineage>
        <taxon>Bacteria</taxon>
        <taxon>Pseudomonadati</taxon>
        <taxon>Pseudomonadota</taxon>
        <taxon>Betaproteobacteria</taxon>
        <taxon>Burkholderiales</taxon>
        <taxon>Oxalobacteraceae</taxon>
        <taxon>Collimonas</taxon>
    </lineage>
</organism>
<evidence type="ECO:0000259" key="1">
    <source>
        <dbReference type="PROSITE" id="PS50943"/>
    </source>
</evidence>
<keyword evidence="3" id="KW-1185">Reference proteome</keyword>
<dbReference type="CDD" id="cd00093">
    <property type="entry name" value="HTH_XRE"/>
    <property type="match status" value="1"/>
</dbReference>
<dbReference type="PROSITE" id="PS50943">
    <property type="entry name" value="HTH_CROC1"/>
    <property type="match status" value="1"/>
</dbReference>
<dbReference type="Proteomes" id="UP000074914">
    <property type="component" value="Chromosome"/>
</dbReference>
<reference evidence="2 3" key="1">
    <citation type="submission" date="2015-11" db="EMBL/GenBank/DDBJ databases">
        <title>Exploring the genomic traits of fungus-feeding bacterial genus Collimonas.</title>
        <authorList>
            <person name="Song C."/>
            <person name="Schmidt R."/>
            <person name="de Jager V."/>
            <person name="Krzyzanowska D."/>
            <person name="Jongedijk E."/>
            <person name="Cankar K."/>
            <person name="Beekwilder J."/>
            <person name="van Veen A."/>
            <person name="de Boer W."/>
            <person name="van Veen J.A."/>
            <person name="Garbeva P."/>
        </authorList>
    </citation>
    <scope>NUCLEOTIDE SEQUENCE [LARGE SCALE GENOMIC DNA]</scope>
    <source>
        <strain evidence="2 3">Ter291</strain>
    </source>
</reference>
<dbReference type="EMBL" id="CP013236">
    <property type="protein sequence ID" value="AMP16295.1"/>
    <property type="molecule type" value="Genomic_DNA"/>
</dbReference>
<dbReference type="SMART" id="SM00530">
    <property type="entry name" value="HTH_XRE"/>
    <property type="match status" value="1"/>
</dbReference>
<dbReference type="Pfam" id="PF13443">
    <property type="entry name" value="HTH_26"/>
    <property type="match status" value="1"/>
</dbReference>
<dbReference type="InterPro" id="IPR001387">
    <property type="entry name" value="Cro/C1-type_HTH"/>
</dbReference>
<gene>
    <name evidence="2" type="ORF">CPter291_4062</name>
</gene>